<evidence type="ECO:0000256" key="1">
    <source>
        <dbReference type="SAM" id="SignalP"/>
    </source>
</evidence>
<dbReference type="Proteomes" id="UP001209854">
    <property type="component" value="Unassembled WGS sequence"/>
</dbReference>
<protein>
    <recommendedName>
        <fullName evidence="4">Peptidase S1 domain-containing protein</fullName>
    </recommendedName>
</protein>
<keyword evidence="3" id="KW-1185">Reference proteome</keyword>
<sequence length="287" mass="32900">MPNIQAIRAVLFTSLLFPVFYSMAETTSTKAIKAGVSNWLAFLETIDFNENPISCHAVIIHESWALTTSDCVPKKQYRKETIVGRSYQESLEPWEKIVLRFSTESKKKGDQVTVSEVWRPSTYHTSYPILLKLESTLNPPFPTLSFKKHSWFDELGDRLPLWTVYYLERLKQNNAVSLPEINMHFHSVRIKDQSNCNPFVRGLNWKICSIPEGSGQVLSREFQRGAVLLDKNSMVVGLGYAPDQWNTTETMNYFIPLGLTPFKNFIKETTGIDNQPDIKLIKDVSEL</sequence>
<dbReference type="Gene3D" id="2.40.10.10">
    <property type="entry name" value="Trypsin-like serine proteases"/>
    <property type="match status" value="1"/>
</dbReference>
<accession>A0ABT3MYA1</accession>
<feature type="signal peptide" evidence="1">
    <location>
        <begin position="1"/>
        <end position="24"/>
    </location>
</feature>
<organism evidence="2 3">
    <name type="scientific">Endozoicomonas gorgoniicola</name>
    <dbReference type="NCBI Taxonomy" id="1234144"/>
    <lineage>
        <taxon>Bacteria</taxon>
        <taxon>Pseudomonadati</taxon>
        <taxon>Pseudomonadota</taxon>
        <taxon>Gammaproteobacteria</taxon>
        <taxon>Oceanospirillales</taxon>
        <taxon>Endozoicomonadaceae</taxon>
        <taxon>Endozoicomonas</taxon>
    </lineage>
</organism>
<feature type="chain" id="PRO_5045764121" description="Peptidase S1 domain-containing protein" evidence="1">
    <location>
        <begin position="25"/>
        <end position="287"/>
    </location>
</feature>
<gene>
    <name evidence="2" type="ORF">NX722_17395</name>
</gene>
<dbReference type="InterPro" id="IPR009003">
    <property type="entry name" value="Peptidase_S1_PA"/>
</dbReference>
<dbReference type="RefSeq" id="WP_262564108.1">
    <property type="nucleotide sequence ID" value="NZ_JAPFCC010000001.1"/>
</dbReference>
<reference evidence="2 3" key="1">
    <citation type="submission" date="2022-10" db="EMBL/GenBank/DDBJ databases">
        <title>High-quality genome sequences of two octocoral-associated bacteria, Endozoicomonas euniceicola EF212 and Endozoicomonas gorgoniicola PS125.</title>
        <authorList>
            <person name="Chiou Y.-J."/>
            <person name="Chen Y.-H."/>
        </authorList>
    </citation>
    <scope>NUCLEOTIDE SEQUENCE [LARGE SCALE GENOMIC DNA]</scope>
    <source>
        <strain evidence="2 3">PS125</strain>
    </source>
</reference>
<dbReference type="EMBL" id="JAPFCC010000001">
    <property type="protein sequence ID" value="MCW7554363.1"/>
    <property type="molecule type" value="Genomic_DNA"/>
</dbReference>
<dbReference type="InterPro" id="IPR043504">
    <property type="entry name" value="Peptidase_S1_PA_chymotrypsin"/>
</dbReference>
<evidence type="ECO:0008006" key="4">
    <source>
        <dbReference type="Google" id="ProtNLM"/>
    </source>
</evidence>
<evidence type="ECO:0000313" key="2">
    <source>
        <dbReference type="EMBL" id="MCW7554363.1"/>
    </source>
</evidence>
<keyword evidence="1" id="KW-0732">Signal</keyword>
<proteinExistence type="predicted"/>
<name>A0ABT3MYA1_9GAMM</name>
<dbReference type="SUPFAM" id="SSF50494">
    <property type="entry name" value="Trypsin-like serine proteases"/>
    <property type="match status" value="1"/>
</dbReference>
<comment type="caution">
    <text evidence="2">The sequence shown here is derived from an EMBL/GenBank/DDBJ whole genome shotgun (WGS) entry which is preliminary data.</text>
</comment>
<evidence type="ECO:0000313" key="3">
    <source>
        <dbReference type="Proteomes" id="UP001209854"/>
    </source>
</evidence>